<evidence type="ECO:0000259" key="5">
    <source>
        <dbReference type="SMART" id="SM01086"/>
    </source>
</evidence>
<reference evidence="6" key="2">
    <citation type="submission" date="2023-06" db="EMBL/GenBank/DDBJ databases">
        <authorList>
            <person name="Swenson N.G."/>
            <person name="Wegrzyn J.L."/>
            <person name="Mcevoy S.L."/>
        </authorList>
    </citation>
    <scope>NUCLEOTIDE SEQUENCE</scope>
    <source>
        <strain evidence="6">NS2018</strain>
        <tissue evidence="6">Leaf</tissue>
    </source>
</reference>
<evidence type="ECO:0000256" key="3">
    <source>
        <dbReference type="ARBA" id="ARBA00023186"/>
    </source>
</evidence>
<protein>
    <submittedName>
        <fullName evidence="6">Uncharacterized protein</fullName>
    </submittedName>
</protein>
<evidence type="ECO:0000313" key="6">
    <source>
        <dbReference type="EMBL" id="KAK0589955.1"/>
    </source>
</evidence>
<dbReference type="EMBL" id="JAUESC010000381">
    <property type="protein sequence ID" value="KAK0589955.1"/>
    <property type="molecule type" value="Genomic_DNA"/>
</dbReference>
<dbReference type="PRINTS" id="PR00300">
    <property type="entry name" value="CLPPROTEASEA"/>
</dbReference>
<dbReference type="Proteomes" id="UP001168877">
    <property type="component" value="Unassembled WGS sequence"/>
</dbReference>
<keyword evidence="7" id="KW-1185">Reference proteome</keyword>
<reference evidence="6" key="1">
    <citation type="journal article" date="2022" name="Plant J.">
        <title>Strategies of tolerance reflected in two North American maple genomes.</title>
        <authorList>
            <person name="McEvoy S.L."/>
            <person name="Sezen U.U."/>
            <person name="Trouern-Trend A."/>
            <person name="McMahon S.M."/>
            <person name="Schaberg P.G."/>
            <person name="Yang J."/>
            <person name="Wegrzyn J.L."/>
            <person name="Swenson N.G."/>
        </authorList>
    </citation>
    <scope>NUCLEOTIDE SEQUENCE</scope>
    <source>
        <strain evidence="6">NS2018</strain>
    </source>
</reference>
<dbReference type="Gene3D" id="1.10.8.60">
    <property type="match status" value="1"/>
</dbReference>
<keyword evidence="2" id="KW-0067">ATP-binding</keyword>
<dbReference type="FunFam" id="3.40.50.300:FF:000025">
    <property type="entry name" value="ATP-dependent Clp protease subunit"/>
    <property type="match status" value="1"/>
</dbReference>
<dbReference type="GO" id="GO:0034605">
    <property type="term" value="P:cellular response to heat"/>
    <property type="evidence" value="ECO:0007669"/>
    <property type="project" value="TreeGrafter"/>
</dbReference>
<dbReference type="PANTHER" id="PTHR11638">
    <property type="entry name" value="ATP-DEPENDENT CLP PROTEASE"/>
    <property type="match status" value="1"/>
</dbReference>
<dbReference type="AlphaFoldDB" id="A0AA39SH99"/>
<comment type="caution">
    <text evidence="6">The sequence shown here is derived from an EMBL/GenBank/DDBJ whole genome shotgun (WGS) entry which is preliminary data.</text>
</comment>
<dbReference type="SMART" id="SM00382">
    <property type="entry name" value="AAA"/>
    <property type="match status" value="1"/>
</dbReference>
<dbReference type="InterPro" id="IPR003959">
    <property type="entry name" value="ATPase_AAA_core"/>
</dbReference>
<dbReference type="InterPro" id="IPR019489">
    <property type="entry name" value="Clp_ATPase_C"/>
</dbReference>
<dbReference type="PANTHER" id="PTHR11638:SF189">
    <property type="entry name" value="CLP R DOMAIN-CONTAINING PROTEIN"/>
    <property type="match status" value="1"/>
</dbReference>
<dbReference type="PROSITE" id="PS00871">
    <property type="entry name" value="CLPAB_2"/>
    <property type="match status" value="1"/>
</dbReference>
<organism evidence="6 7">
    <name type="scientific">Acer saccharum</name>
    <name type="common">Sugar maple</name>
    <dbReference type="NCBI Taxonomy" id="4024"/>
    <lineage>
        <taxon>Eukaryota</taxon>
        <taxon>Viridiplantae</taxon>
        <taxon>Streptophyta</taxon>
        <taxon>Embryophyta</taxon>
        <taxon>Tracheophyta</taxon>
        <taxon>Spermatophyta</taxon>
        <taxon>Magnoliopsida</taxon>
        <taxon>eudicotyledons</taxon>
        <taxon>Gunneridae</taxon>
        <taxon>Pentapetalae</taxon>
        <taxon>rosids</taxon>
        <taxon>malvids</taxon>
        <taxon>Sapindales</taxon>
        <taxon>Sapindaceae</taxon>
        <taxon>Hippocastanoideae</taxon>
        <taxon>Acereae</taxon>
        <taxon>Acer</taxon>
    </lineage>
</organism>
<dbReference type="InterPro" id="IPR050130">
    <property type="entry name" value="ClpA_ClpB"/>
</dbReference>
<dbReference type="InterPro" id="IPR028299">
    <property type="entry name" value="ClpA/B_CS2"/>
</dbReference>
<gene>
    <name evidence="6" type="ORF">LWI29_020598</name>
</gene>
<keyword evidence="1" id="KW-0547">Nucleotide-binding</keyword>
<evidence type="ECO:0000256" key="1">
    <source>
        <dbReference type="ARBA" id="ARBA00022741"/>
    </source>
</evidence>
<dbReference type="InterPro" id="IPR001270">
    <property type="entry name" value="ClpA/B"/>
</dbReference>
<dbReference type="InterPro" id="IPR003593">
    <property type="entry name" value="AAA+_ATPase"/>
</dbReference>
<dbReference type="GO" id="GO:0016887">
    <property type="term" value="F:ATP hydrolysis activity"/>
    <property type="evidence" value="ECO:0007669"/>
    <property type="project" value="InterPro"/>
</dbReference>
<dbReference type="Pfam" id="PF10431">
    <property type="entry name" value="ClpB_D2-small"/>
    <property type="match status" value="1"/>
</dbReference>
<sequence>MFNSEESQKLLQMEKALQKHIIGQPEAVEAVSRAIRRSHVGIGDSSRPIGSFLFTGPTGVGKTELANSLAVEYFRSKEAMIRLDMSEYMERHSVSKLFGSPPGYVDSGKGGQLTEAILRRPHSVVLFDEIEKAHPDILNVMLQVLDDGRLTDSNGQTVDFKKTIIIMTSNIGSDLIAKQGVLSFEQVKAIVEEELKRNFRLEFLNRFDEVIVFKQLNVSDLKDIVEIMINEVHERLKPKKIELIVTERFKERLIKEGYSPCYGARSLKRAVRRYLVDNLAEKMLNGEFKEGNTVAVDVDSVTVIQWVTEKTGSTKSKVMKQAKSYTMPHKFPIPSIQQSTPSQFGQMAAASQTHADTPPVLSNQLHADTPPVLSNQLHRRRLIATLIALESFVLVMFFKYCAW</sequence>
<accession>A0AA39SH99</accession>
<evidence type="ECO:0000259" key="4">
    <source>
        <dbReference type="SMART" id="SM00382"/>
    </source>
</evidence>
<name>A0AA39SH99_ACESA</name>
<dbReference type="SMART" id="SM01086">
    <property type="entry name" value="ClpB_D2-small"/>
    <property type="match status" value="1"/>
</dbReference>
<proteinExistence type="predicted"/>
<dbReference type="GO" id="GO:0005524">
    <property type="term" value="F:ATP binding"/>
    <property type="evidence" value="ECO:0007669"/>
    <property type="project" value="UniProtKB-KW"/>
</dbReference>
<dbReference type="GO" id="GO:0005737">
    <property type="term" value="C:cytoplasm"/>
    <property type="evidence" value="ECO:0007669"/>
    <property type="project" value="TreeGrafter"/>
</dbReference>
<dbReference type="Pfam" id="PF07724">
    <property type="entry name" value="AAA_2"/>
    <property type="match status" value="1"/>
</dbReference>
<evidence type="ECO:0000256" key="2">
    <source>
        <dbReference type="ARBA" id="ARBA00022840"/>
    </source>
</evidence>
<dbReference type="CDD" id="cd19499">
    <property type="entry name" value="RecA-like_ClpB_Hsp104-like"/>
    <property type="match status" value="1"/>
</dbReference>
<evidence type="ECO:0000313" key="7">
    <source>
        <dbReference type="Proteomes" id="UP001168877"/>
    </source>
</evidence>
<dbReference type="InterPro" id="IPR027417">
    <property type="entry name" value="P-loop_NTPase"/>
</dbReference>
<dbReference type="SUPFAM" id="SSF52540">
    <property type="entry name" value="P-loop containing nucleoside triphosphate hydrolases"/>
    <property type="match status" value="1"/>
</dbReference>
<keyword evidence="3" id="KW-0143">Chaperone</keyword>
<dbReference type="Gene3D" id="3.40.50.300">
    <property type="entry name" value="P-loop containing nucleotide triphosphate hydrolases"/>
    <property type="match status" value="1"/>
</dbReference>
<feature type="domain" description="Clp ATPase C-terminal" evidence="5">
    <location>
        <begin position="216"/>
        <end position="303"/>
    </location>
</feature>
<feature type="domain" description="AAA+ ATPase" evidence="4">
    <location>
        <begin position="48"/>
        <end position="217"/>
    </location>
</feature>